<gene>
    <name evidence="2" type="ORF">GRX66_08150</name>
</gene>
<feature type="compositionally biased region" description="Basic and acidic residues" evidence="1">
    <location>
        <begin position="40"/>
        <end position="54"/>
    </location>
</feature>
<reference evidence="2 3" key="1">
    <citation type="submission" date="2019-12" db="EMBL/GenBank/DDBJ databases">
        <title>Isolation and characterization of three novel carbon monoxide-oxidizing members of Halobacteria from salione crusts and soils.</title>
        <authorList>
            <person name="Myers M.R."/>
            <person name="King G.M."/>
        </authorList>
    </citation>
    <scope>NUCLEOTIDE SEQUENCE [LARGE SCALE GENOMIC DNA]</scope>
    <source>
        <strain evidence="2 3">PCN9</strain>
    </source>
</reference>
<proteinExistence type="predicted"/>
<protein>
    <submittedName>
        <fullName evidence="2">Uncharacterized protein</fullName>
    </submittedName>
</protein>
<dbReference type="Proteomes" id="UP000471521">
    <property type="component" value="Unassembled WGS sequence"/>
</dbReference>
<accession>A0A6B0SSN1</accession>
<comment type="caution">
    <text evidence="2">The sequence shown here is derived from an EMBL/GenBank/DDBJ whole genome shotgun (WGS) entry which is preliminary data.</text>
</comment>
<dbReference type="RefSeq" id="WP_159526119.1">
    <property type="nucleotide sequence ID" value="NZ_WUUU01000050.1"/>
</dbReference>
<evidence type="ECO:0000313" key="2">
    <source>
        <dbReference type="EMBL" id="MXR20579.1"/>
    </source>
</evidence>
<organism evidence="2 3">
    <name type="scientific">Halobacterium bonnevillei</name>
    <dbReference type="NCBI Taxonomy" id="2692200"/>
    <lineage>
        <taxon>Archaea</taxon>
        <taxon>Methanobacteriati</taxon>
        <taxon>Methanobacteriota</taxon>
        <taxon>Stenosarchaea group</taxon>
        <taxon>Halobacteria</taxon>
        <taxon>Halobacteriales</taxon>
        <taxon>Halobacteriaceae</taxon>
        <taxon>Halobacterium</taxon>
    </lineage>
</organism>
<dbReference type="EMBL" id="WUUU01000050">
    <property type="protein sequence ID" value="MXR20579.1"/>
    <property type="molecule type" value="Genomic_DNA"/>
</dbReference>
<evidence type="ECO:0000256" key="1">
    <source>
        <dbReference type="SAM" id="MobiDB-lite"/>
    </source>
</evidence>
<evidence type="ECO:0000313" key="3">
    <source>
        <dbReference type="Proteomes" id="UP000471521"/>
    </source>
</evidence>
<dbReference type="AlphaFoldDB" id="A0A6B0SSN1"/>
<keyword evidence="3" id="KW-1185">Reference proteome</keyword>
<name>A0A6B0SSN1_9EURY</name>
<feature type="region of interest" description="Disordered" evidence="1">
    <location>
        <begin position="34"/>
        <end position="62"/>
    </location>
</feature>
<sequence length="62" mass="6622">MGGPTEETDSATDEAPSLPTICFVCQQTIGDRTAQLPRGEPVHPDCAAQRREALSRPTPSVE</sequence>